<name>A0ABR7WS60_9SPHI</name>
<gene>
    <name evidence="4" type="ORF">IDJ77_15100</name>
</gene>
<evidence type="ECO:0000259" key="3">
    <source>
        <dbReference type="Pfam" id="PF08719"/>
    </source>
</evidence>
<proteinExistence type="predicted"/>
<accession>A0ABR7WS60</accession>
<organism evidence="4 5">
    <name type="scientific">Mucilaginibacter pankratovii</name>
    <dbReference type="NCBI Taxonomy" id="2772110"/>
    <lineage>
        <taxon>Bacteria</taxon>
        <taxon>Pseudomonadati</taxon>
        <taxon>Bacteroidota</taxon>
        <taxon>Sphingobacteriia</taxon>
        <taxon>Sphingobacteriales</taxon>
        <taxon>Sphingobacteriaceae</taxon>
        <taxon>Mucilaginibacter</taxon>
    </lineage>
</organism>
<dbReference type="Pfam" id="PF08719">
    <property type="entry name" value="NADAR"/>
    <property type="match status" value="1"/>
</dbReference>
<evidence type="ECO:0000256" key="2">
    <source>
        <dbReference type="ARBA" id="ARBA00000751"/>
    </source>
</evidence>
<dbReference type="InterPro" id="IPR012816">
    <property type="entry name" value="NADAR"/>
</dbReference>
<evidence type="ECO:0000313" key="5">
    <source>
        <dbReference type="Proteomes" id="UP000606600"/>
    </source>
</evidence>
<evidence type="ECO:0000256" key="1">
    <source>
        <dbReference type="ARBA" id="ARBA00000022"/>
    </source>
</evidence>
<keyword evidence="5" id="KW-1185">Reference proteome</keyword>
<reference evidence="4 5" key="1">
    <citation type="submission" date="2020-09" db="EMBL/GenBank/DDBJ databases">
        <title>Novel species of Mucilaginibacter isolated from a glacier on the Tibetan Plateau.</title>
        <authorList>
            <person name="Liu Q."/>
            <person name="Xin Y.-H."/>
        </authorList>
    </citation>
    <scope>NUCLEOTIDE SEQUENCE [LARGE SCALE GENOMIC DNA]</scope>
    <source>
        <strain evidence="4 5">ZT4R22</strain>
    </source>
</reference>
<dbReference type="Proteomes" id="UP000606600">
    <property type="component" value="Unassembled WGS sequence"/>
</dbReference>
<dbReference type="InterPro" id="IPR037238">
    <property type="entry name" value="YbiA-like_sf"/>
</dbReference>
<dbReference type="EMBL" id="JACWMY010000007">
    <property type="protein sequence ID" value="MBD1365142.1"/>
    <property type="molecule type" value="Genomic_DNA"/>
</dbReference>
<comment type="catalytic activity">
    <reaction evidence="1">
        <text>5-amino-6-(5-phospho-D-ribosylamino)uracil + H2O = 5,6-diaminouracil + D-ribose 5-phosphate</text>
        <dbReference type="Rhea" id="RHEA:55020"/>
        <dbReference type="ChEBI" id="CHEBI:15377"/>
        <dbReference type="ChEBI" id="CHEBI:46252"/>
        <dbReference type="ChEBI" id="CHEBI:58453"/>
        <dbReference type="ChEBI" id="CHEBI:78346"/>
    </reaction>
</comment>
<dbReference type="NCBIfam" id="TIGR02464">
    <property type="entry name" value="ribofla_fusion"/>
    <property type="match status" value="1"/>
</dbReference>
<dbReference type="CDD" id="cd15457">
    <property type="entry name" value="NADAR"/>
    <property type="match status" value="1"/>
</dbReference>
<evidence type="ECO:0000313" key="4">
    <source>
        <dbReference type="EMBL" id="MBD1365142.1"/>
    </source>
</evidence>
<dbReference type="RefSeq" id="WP_191189800.1">
    <property type="nucleotide sequence ID" value="NZ_JACWMY010000007.1"/>
</dbReference>
<feature type="domain" description="NADAR" evidence="3">
    <location>
        <begin position="21"/>
        <end position="162"/>
    </location>
</feature>
<protein>
    <submittedName>
        <fullName evidence="4">NADAR family protein</fullName>
    </submittedName>
</protein>
<sequence>MQKENSKTRIYNPKDSIVFGKTDAPFGGLSNMAPGYPLFINDNIIPTTEALYQAMRYPLFPDIQHEIITQNSPMTAKMISKKYREKTRQDWDDIRVKIMRWVLEVKLSQNWTKFSTLLKDTDNKAIIEYSAKDQFWGAQKDADGQLIGTNALGRLLMEIRQKYVVNDHKPECISPVNITGFMLFGYEIETICNEDYFVTDDSSSELEYA</sequence>
<comment type="caution">
    <text evidence="4">The sequence shown here is derived from an EMBL/GenBank/DDBJ whole genome shotgun (WGS) entry which is preliminary data.</text>
</comment>
<dbReference type="SUPFAM" id="SSF143990">
    <property type="entry name" value="YbiA-like"/>
    <property type="match status" value="1"/>
</dbReference>
<dbReference type="Gene3D" id="1.10.357.40">
    <property type="entry name" value="YbiA-like"/>
    <property type="match status" value="1"/>
</dbReference>
<comment type="catalytic activity">
    <reaction evidence="2">
        <text>2,5-diamino-6-hydroxy-4-(5-phosphoribosylamino)-pyrimidine + H2O = 2,5,6-triamino-4-hydroxypyrimidine + D-ribose 5-phosphate</text>
        <dbReference type="Rhea" id="RHEA:23436"/>
        <dbReference type="ChEBI" id="CHEBI:15377"/>
        <dbReference type="ChEBI" id="CHEBI:58614"/>
        <dbReference type="ChEBI" id="CHEBI:78346"/>
        <dbReference type="ChEBI" id="CHEBI:137796"/>
    </reaction>
</comment>